<accession>A0A368JIM0</accession>
<evidence type="ECO:0000313" key="2">
    <source>
        <dbReference type="Proteomes" id="UP000253383"/>
    </source>
</evidence>
<name>A0A368JIM0_9BACT</name>
<organism evidence="1 2">
    <name type="scientific">Larkinella punicea</name>
    <dbReference type="NCBI Taxonomy" id="2315727"/>
    <lineage>
        <taxon>Bacteria</taxon>
        <taxon>Pseudomonadati</taxon>
        <taxon>Bacteroidota</taxon>
        <taxon>Cytophagia</taxon>
        <taxon>Cytophagales</taxon>
        <taxon>Spirosomataceae</taxon>
        <taxon>Larkinella</taxon>
    </lineage>
</organism>
<dbReference type="RefSeq" id="WP_114409702.1">
    <property type="nucleotide sequence ID" value="NZ_QOWE01000033.1"/>
</dbReference>
<protein>
    <submittedName>
        <fullName evidence="1">Uncharacterized protein</fullName>
    </submittedName>
</protein>
<dbReference type="Proteomes" id="UP000253383">
    <property type="component" value="Unassembled WGS sequence"/>
</dbReference>
<comment type="caution">
    <text evidence="1">The sequence shown here is derived from an EMBL/GenBank/DDBJ whole genome shotgun (WGS) entry which is preliminary data.</text>
</comment>
<gene>
    <name evidence="1" type="ORF">DUE52_29525</name>
</gene>
<evidence type="ECO:0000313" key="1">
    <source>
        <dbReference type="EMBL" id="RCR65961.1"/>
    </source>
</evidence>
<sequence length="96" mass="11033">MKINIDNLQKITSILLHELQKSKGNEIELKSDFYWDISSDELYNPYGKPENLSLGQLTDDLEELSRLNISDDAIVYDLKLISNIFRALSIENPTAF</sequence>
<proteinExistence type="predicted"/>
<dbReference type="OrthoDB" id="6630352at2"/>
<dbReference type="EMBL" id="QOWE01000033">
    <property type="protein sequence ID" value="RCR65961.1"/>
    <property type="molecule type" value="Genomic_DNA"/>
</dbReference>
<dbReference type="AlphaFoldDB" id="A0A368JIM0"/>
<reference evidence="1 2" key="1">
    <citation type="submission" date="2018-07" db="EMBL/GenBank/DDBJ databases">
        <title>Genome analysis of Larkinella rosea.</title>
        <authorList>
            <person name="Zhou Z."/>
            <person name="Wang G."/>
        </authorList>
    </citation>
    <scope>NUCLEOTIDE SEQUENCE [LARGE SCALE GENOMIC DNA]</scope>
    <source>
        <strain evidence="2">zzj9</strain>
    </source>
</reference>
<keyword evidence="2" id="KW-1185">Reference proteome</keyword>